<evidence type="ECO:0000313" key="2">
    <source>
        <dbReference type="Proteomes" id="UP001214553"/>
    </source>
</evidence>
<dbReference type="Proteomes" id="UP001214553">
    <property type="component" value="Chromosome"/>
</dbReference>
<evidence type="ECO:0000313" key="1">
    <source>
        <dbReference type="EMBL" id="WEG09507.1"/>
    </source>
</evidence>
<protein>
    <recommendedName>
        <fullName evidence="3">MoaD/ThiS family protein</fullName>
    </recommendedName>
</protein>
<dbReference type="RefSeq" id="WP_275278831.1">
    <property type="nucleotide sequence ID" value="NZ_CP119108.1"/>
</dbReference>
<keyword evidence="2" id="KW-1185">Reference proteome</keyword>
<organism evidence="1 2">
    <name type="scientific">Microbacterium horticulturae</name>
    <dbReference type="NCBI Taxonomy" id="3028316"/>
    <lineage>
        <taxon>Bacteria</taxon>
        <taxon>Bacillati</taxon>
        <taxon>Actinomycetota</taxon>
        <taxon>Actinomycetes</taxon>
        <taxon>Micrococcales</taxon>
        <taxon>Microbacteriaceae</taxon>
        <taxon>Microbacterium</taxon>
    </lineage>
</organism>
<dbReference type="EMBL" id="CP119108">
    <property type="protein sequence ID" value="WEG09507.1"/>
    <property type="molecule type" value="Genomic_DNA"/>
</dbReference>
<name>A0ABY8C057_9MICO</name>
<evidence type="ECO:0008006" key="3">
    <source>
        <dbReference type="Google" id="ProtNLM"/>
    </source>
</evidence>
<gene>
    <name evidence="1" type="ORF">PU630_02770</name>
</gene>
<accession>A0ABY8C057</accession>
<reference evidence="1 2" key="1">
    <citation type="submission" date="2023-03" db="EMBL/GenBank/DDBJ databases">
        <title>Genome sequence of Microbacterium sp. KACC 23027.</title>
        <authorList>
            <person name="Kim S."/>
            <person name="Heo J."/>
            <person name="Kwon S.-W."/>
        </authorList>
    </citation>
    <scope>NUCLEOTIDE SEQUENCE [LARGE SCALE GENOMIC DNA]</scope>
    <source>
        <strain evidence="1 2">KACC 23027</strain>
    </source>
</reference>
<sequence>MVERIDIEYGGRTFSVGGQELSEVVDAIDAALAGGDHWLRVNDGDGAPREAFLLVTPGTPLAVVPIPGTQPPDVSP</sequence>
<proteinExistence type="predicted"/>